<evidence type="ECO:0000313" key="3">
    <source>
        <dbReference type="Proteomes" id="UP000054359"/>
    </source>
</evidence>
<dbReference type="InterPro" id="IPR015063">
    <property type="entry name" value="USP8_dimer"/>
</dbReference>
<dbReference type="OrthoDB" id="292964at2759"/>
<accession>A0A087U4Y9</accession>
<dbReference type="AlphaFoldDB" id="A0A087U4Y9"/>
<dbReference type="STRING" id="407821.A0A087U4Y9"/>
<dbReference type="Gene3D" id="1.20.58.80">
    <property type="entry name" value="Phosphotransferase system, lactose/cellobiose-type IIA subunit"/>
    <property type="match status" value="1"/>
</dbReference>
<dbReference type="Proteomes" id="UP000054359">
    <property type="component" value="Unassembled WGS sequence"/>
</dbReference>
<organism evidence="2 3">
    <name type="scientific">Stegodyphus mimosarum</name>
    <name type="common">African social velvet spider</name>
    <dbReference type="NCBI Taxonomy" id="407821"/>
    <lineage>
        <taxon>Eukaryota</taxon>
        <taxon>Metazoa</taxon>
        <taxon>Ecdysozoa</taxon>
        <taxon>Arthropoda</taxon>
        <taxon>Chelicerata</taxon>
        <taxon>Arachnida</taxon>
        <taxon>Araneae</taxon>
        <taxon>Araneomorphae</taxon>
        <taxon>Entelegynae</taxon>
        <taxon>Eresoidea</taxon>
        <taxon>Eresidae</taxon>
        <taxon>Stegodyphus</taxon>
    </lineage>
</organism>
<proteinExistence type="predicted"/>
<name>A0A087U4Y9_STEMI</name>
<protein>
    <submittedName>
        <fullName evidence="2">Ubiquitin carboxyl-terminal hydrolase 8</fullName>
    </submittedName>
</protein>
<dbReference type="GO" id="GO:0016787">
    <property type="term" value="F:hydrolase activity"/>
    <property type="evidence" value="ECO:0007669"/>
    <property type="project" value="UniProtKB-KW"/>
</dbReference>
<reference evidence="2 3" key="1">
    <citation type="submission" date="2013-11" db="EMBL/GenBank/DDBJ databases">
        <title>Genome sequencing of Stegodyphus mimosarum.</title>
        <authorList>
            <person name="Bechsgaard J."/>
        </authorList>
    </citation>
    <scope>NUCLEOTIDE SEQUENCE [LARGE SCALE GENOMIC DNA]</scope>
</reference>
<dbReference type="SUPFAM" id="SSF140856">
    <property type="entry name" value="USP8 N-terminal domain-like"/>
    <property type="match status" value="1"/>
</dbReference>
<keyword evidence="2" id="KW-0378">Hydrolase</keyword>
<feature type="domain" description="USP8 dimerisation" evidence="1">
    <location>
        <begin position="5"/>
        <end position="110"/>
    </location>
</feature>
<evidence type="ECO:0000313" key="2">
    <source>
        <dbReference type="EMBL" id="KFM72428.1"/>
    </source>
</evidence>
<dbReference type="GO" id="GO:0016579">
    <property type="term" value="P:protein deubiquitination"/>
    <property type="evidence" value="ECO:0007669"/>
    <property type="project" value="UniProtKB-ARBA"/>
</dbReference>
<keyword evidence="3" id="KW-1185">Reference proteome</keyword>
<sequence length="134" mass="15188">MPSTSLKELHLATSMENLIKMSVVDVKGRPTKSLVTAARKLFQAAETSHLEKDEEQAFVLYSKFIELILVLKDRSDFSTDPTRKCLMEYSNTAIAKAESLKESLVKRYVHLEEAACRKKNEINEQISVLRASEP</sequence>
<dbReference type="EMBL" id="KK118194">
    <property type="protein sequence ID" value="KFM72428.1"/>
    <property type="molecule type" value="Genomic_DNA"/>
</dbReference>
<dbReference type="Pfam" id="PF08969">
    <property type="entry name" value="USP8_dimer"/>
    <property type="match status" value="1"/>
</dbReference>
<feature type="non-terminal residue" evidence="2">
    <location>
        <position position="134"/>
    </location>
</feature>
<evidence type="ECO:0000259" key="1">
    <source>
        <dbReference type="Pfam" id="PF08969"/>
    </source>
</evidence>
<gene>
    <name evidence="2" type="ORF">X975_15948</name>
</gene>